<dbReference type="STRING" id="644282.Deba_3107"/>
<organism evidence="2 3">
    <name type="scientific">Desulfarculus baarsii (strain ATCC 33931 / DSM 2075 / LMG 7858 / VKM B-1802 / 2st14)</name>
    <dbReference type="NCBI Taxonomy" id="644282"/>
    <lineage>
        <taxon>Bacteria</taxon>
        <taxon>Pseudomonadati</taxon>
        <taxon>Thermodesulfobacteriota</taxon>
        <taxon>Desulfarculia</taxon>
        <taxon>Desulfarculales</taxon>
        <taxon>Desulfarculaceae</taxon>
        <taxon>Desulfarculus</taxon>
    </lineage>
</organism>
<evidence type="ECO:0000313" key="3">
    <source>
        <dbReference type="Proteomes" id="UP000009047"/>
    </source>
</evidence>
<accession>E1QLM5</accession>
<dbReference type="OrthoDB" id="5476540at2"/>
<dbReference type="AlphaFoldDB" id="E1QLM5"/>
<reference evidence="2 3" key="1">
    <citation type="journal article" date="2010" name="Stand. Genomic Sci.">
        <title>Complete genome sequence of Desulfarculus baarsii type strain (2st14).</title>
        <authorList>
            <person name="Sun H."/>
            <person name="Spring S."/>
            <person name="Lapidus A."/>
            <person name="Davenport K."/>
            <person name="Del Rio T.G."/>
            <person name="Tice H."/>
            <person name="Nolan M."/>
            <person name="Copeland A."/>
            <person name="Cheng J.F."/>
            <person name="Lucas S."/>
            <person name="Tapia R."/>
            <person name="Goodwin L."/>
            <person name="Pitluck S."/>
            <person name="Ivanova N."/>
            <person name="Pagani I."/>
            <person name="Mavromatis K."/>
            <person name="Ovchinnikova G."/>
            <person name="Pati A."/>
            <person name="Chen A."/>
            <person name="Palaniappan K."/>
            <person name="Hauser L."/>
            <person name="Chang Y.J."/>
            <person name="Jeffries C.D."/>
            <person name="Detter J.C."/>
            <person name="Han C."/>
            <person name="Rohde M."/>
            <person name="Brambilla E."/>
            <person name="Goker M."/>
            <person name="Woyke T."/>
            <person name="Bristow J."/>
            <person name="Eisen J.A."/>
            <person name="Markowitz V."/>
            <person name="Hugenholtz P."/>
            <person name="Kyrpides N.C."/>
            <person name="Klenk H.P."/>
            <person name="Land M."/>
        </authorList>
    </citation>
    <scope>NUCLEOTIDE SEQUENCE [LARGE SCALE GENOMIC DNA]</scope>
    <source>
        <strain evidence="3">ATCC 33931 / DSM 2075 / LMG 7858 / VKM B-1802 / 2st14</strain>
    </source>
</reference>
<feature type="chain" id="PRO_5003150281" description="Beta-propeller repeat TECPR" evidence="1">
    <location>
        <begin position="24"/>
        <end position="243"/>
    </location>
</feature>
<proteinExistence type="predicted"/>
<protein>
    <recommendedName>
        <fullName evidence="4">Beta-propeller repeat TECPR</fullName>
    </recommendedName>
</protein>
<evidence type="ECO:0008006" key="4">
    <source>
        <dbReference type="Google" id="ProtNLM"/>
    </source>
</evidence>
<dbReference type="eggNOG" id="ENOG50332SX">
    <property type="taxonomic scope" value="Bacteria"/>
</dbReference>
<name>E1QLM5_DESB2</name>
<sequence>MPRGLRVLLFILSIIALSTPALADWERLPGQATDIAAAGRDEAYCIGSNRTDGGGFGIWRWDGGGWQALGGAGVRIAAGRRGVWVTNDQGRVWRWDGAWRAMPGQASDIGCGGGQVWAVGVSGESGGYGVWRWNRGDWERMPGAGVRIAVDDRGVAWLVNDRGDIFRWEGMGWRQLPGQAVDIGAGGGRVWIVSRRRAPGGFEVYQLTGGGWRPAGGAGVAIAVDDGGRPWLVNDRGDIFRWR</sequence>
<evidence type="ECO:0000313" key="2">
    <source>
        <dbReference type="EMBL" id="ADK86460.1"/>
    </source>
</evidence>
<evidence type="ECO:0000256" key="1">
    <source>
        <dbReference type="SAM" id="SignalP"/>
    </source>
</evidence>
<dbReference type="InterPro" id="IPR006624">
    <property type="entry name" value="Beta-propeller_rpt_TECPR"/>
</dbReference>
<keyword evidence="1" id="KW-0732">Signal</keyword>
<keyword evidence="3" id="KW-1185">Reference proteome</keyword>
<dbReference type="KEGG" id="dbr:Deba_3107"/>
<dbReference type="EMBL" id="CP002085">
    <property type="protein sequence ID" value="ADK86460.1"/>
    <property type="molecule type" value="Genomic_DNA"/>
</dbReference>
<dbReference type="Proteomes" id="UP000009047">
    <property type="component" value="Chromosome"/>
</dbReference>
<dbReference type="RefSeq" id="WP_013259897.1">
    <property type="nucleotide sequence ID" value="NC_014365.1"/>
</dbReference>
<dbReference type="HOGENOM" id="CLU_1141127_0_0_7"/>
<gene>
    <name evidence="2" type="ordered locus">Deba_3107</name>
</gene>
<feature type="signal peptide" evidence="1">
    <location>
        <begin position="1"/>
        <end position="23"/>
    </location>
</feature>
<dbReference type="SMART" id="SM00706">
    <property type="entry name" value="TECPR"/>
    <property type="match status" value="5"/>
</dbReference>